<name>A0A5J5CT39_9PERO</name>
<keyword evidence="2" id="KW-1185">Reference proteome</keyword>
<sequence>MPENTLTHLTASGIHPQREAWWWITEVFGGCDPL</sequence>
<accession>A0A5J5CT39</accession>
<proteinExistence type="predicted"/>
<organism evidence="1 2">
    <name type="scientific">Etheostoma spectabile</name>
    <name type="common">orangethroat darter</name>
    <dbReference type="NCBI Taxonomy" id="54343"/>
    <lineage>
        <taxon>Eukaryota</taxon>
        <taxon>Metazoa</taxon>
        <taxon>Chordata</taxon>
        <taxon>Craniata</taxon>
        <taxon>Vertebrata</taxon>
        <taxon>Euteleostomi</taxon>
        <taxon>Actinopterygii</taxon>
        <taxon>Neopterygii</taxon>
        <taxon>Teleostei</taxon>
        <taxon>Neoteleostei</taxon>
        <taxon>Acanthomorphata</taxon>
        <taxon>Eupercaria</taxon>
        <taxon>Perciformes</taxon>
        <taxon>Percoidei</taxon>
        <taxon>Percidae</taxon>
        <taxon>Etheostomatinae</taxon>
        <taxon>Etheostoma</taxon>
    </lineage>
</organism>
<gene>
    <name evidence="1" type="ORF">FQN60_007944</name>
</gene>
<comment type="caution">
    <text evidence="1">The sequence shown here is derived from an EMBL/GenBank/DDBJ whole genome shotgun (WGS) entry which is preliminary data.</text>
</comment>
<evidence type="ECO:0000313" key="2">
    <source>
        <dbReference type="Proteomes" id="UP000327493"/>
    </source>
</evidence>
<reference evidence="1 2" key="1">
    <citation type="submission" date="2019-08" db="EMBL/GenBank/DDBJ databases">
        <title>A chromosome-level genome assembly, high-density linkage maps, and genome scans reveal the genomic architecture of hybrid incompatibilities underlying speciation via character displacement in darters (Percidae: Etheostominae).</title>
        <authorList>
            <person name="Moran R.L."/>
            <person name="Catchen J.M."/>
            <person name="Fuller R.C."/>
        </authorList>
    </citation>
    <scope>NUCLEOTIDE SEQUENCE [LARGE SCALE GENOMIC DNA]</scope>
    <source>
        <strain evidence="1">EspeVRDwgs_2016</strain>
        <tissue evidence="1">Muscle</tissue>
    </source>
</reference>
<evidence type="ECO:0000313" key="1">
    <source>
        <dbReference type="EMBL" id="KAA8584159.1"/>
    </source>
</evidence>
<dbReference type="EMBL" id="VOFY01000016">
    <property type="protein sequence ID" value="KAA8584159.1"/>
    <property type="molecule type" value="Genomic_DNA"/>
</dbReference>
<dbReference type="AlphaFoldDB" id="A0A5J5CT39"/>
<protein>
    <submittedName>
        <fullName evidence="1">Uncharacterized protein</fullName>
    </submittedName>
</protein>
<dbReference type="Proteomes" id="UP000327493">
    <property type="component" value="Chromosome 16"/>
</dbReference>